<dbReference type="EMBL" id="AP023287">
    <property type="protein sequence ID" value="BCI51026.1"/>
    <property type="molecule type" value="Genomic_DNA"/>
</dbReference>
<evidence type="ECO:0000313" key="3">
    <source>
        <dbReference type="Proteomes" id="UP000515734"/>
    </source>
</evidence>
<protein>
    <recommendedName>
        <fullName evidence="1">Glyoxalase-like domain-containing protein</fullName>
    </recommendedName>
</protein>
<evidence type="ECO:0000259" key="1">
    <source>
        <dbReference type="Pfam" id="PF18029"/>
    </source>
</evidence>
<evidence type="ECO:0000313" key="2">
    <source>
        <dbReference type="EMBL" id="BCI51026.1"/>
    </source>
</evidence>
<dbReference type="Gene3D" id="3.10.180.10">
    <property type="entry name" value="2,3-Dihydroxybiphenyl 1,2-Dioxygenase, domain 1"/>
    <property type="match status" value="2"/>
</dbReference>
<feature type="domain" description="Glyoxalase-like" evidence="1">
    <location>
        <begin position="135"/>
        <end position="201"/>
    </location>
</feature>
<dbReference type="AlphaFoldDB" id="A0A6S6NZC6"/>
<dbReference type="InterPro" id="IPR029068">
    <property type="entry name" value="Glyas_Bleomycin-R_OHBP_Dase"/>
</dbReference>
<feature type="domain" description="Glyoxalase-like" evidence="1">
    <location>
        <begin position="20"/>
        <end position="121"/>
    </location>
</feature>
<name>A0A6S6NZC6_9MYCO</name>
<dbReference type="SUPFAM" id="SSF54593">
    <property type="entry name" value="Glyoxalase/Bleomycin resistance protein/Dihydroxybiphenyl dioxygenase"/>
    <property type="match status" value="1"/>
</dbReference>
<dbReference type="PANTHER" id="PTHR35908">
    <property type="entry name" value="HYPOTHETICAL FUSION PROTEIN"/>
    <property type="match status" value="1"/>
</dbReference>
<accession>A0A6S6NZC6</accession>
<dbReference type="PANTHER" id="PTHR35908:SF1">
    <property type="entry name" value="CONSERVED PROTEIN"/>
    <property type="match status" value="1"/>
</dbReference>
<dbReference type="Proteomes" id="UP000515734">
    <property type="component" value="Chromosome"/>
</dbReference>
<proteinExistence type="predicted"/>
<gene>
    <name evidence="2" type="ORF">NIIDNTM18_03040</name>
</gene>
<dbReference type="InterPro" id="IPR041581">
    <property type="entry name" value="Glyoxalase_6"/>
</dbReference>
<dbReference type="Pfam" id="PF18029">
    <property type="entry name" value="Glyoxalase_6"/>
    <property type="match status" value="2"/>
</dbReference>
<organism evidence="2 3">
    <name type="scientific">Mycolicibacterium litorale</name>
    <dbReference type="NCBI Taxonomy" id="758802"/>
    <lineage>
        <taxon>Bacteria</taxon>
        <taxon>Bacillati</taxon>
        <taxon>Actinomycetota</taxon>
        <taxon>Actinomycetes</taxon>
        <taxon>Mycobacteriales</taxon>
        <taxon>Mycobacteriaceae</taxon>
        <taxon>Mycolicibacterium</taxon>
    </lineage>
</organism>
<reference evidence="2 3" key="1">
    <citation type="submission" date="2020-07" db="EMBL/GenBank/DDBJ databases">
        <title>Complete genome sequence of Mycolicibacterium litorale like strain isolated from cardiac implantable electronic device infection.</title>
        <authorList>
            <person name="Fukano H."/>
            <person name="Miyama H."/>
            <person name="Hoshino Y."/>
        </authorList>
    </citation>
    <scope>NUCLEOTIDE SEQUENCE [LARGE SCALE GENOMIC DNA]</scope>
    <source>
        <strain evidence="2 3">NIIDNTM18</strain>
    </source>
</reference>
<sequence length="213" mass="23887">MVAADRRERHTLTMSRIREVLVESTDPVPLVTFWSELLQLPAVDDAAVRLDDAMRLRFTATDEPKHIKNRLHLDVASTSADHQADLVGTALALGATRVDVGQGDVPWVVLADPGGNEFCVLEPRDEYRDIGPLAAVVFDARDPRAQARFWSALTGLPVTREHPVYASLRQQSRFWLEFIRVDEPKTVRNRLHLVVDGPDLPRLDPEGNEILTT</sequence>